<dbReference type="InterPro" id="IPR007111">
    <property type="entry name" value="NACHT_NTPase"/>
</dbReference>
<dbReference type="Pfam" id="PF24883">
    <property type="entry name" value="NPHP3_N"/>
    <property type="match status" value="1"/>
</dbReference>
<dbReference type="Proteomes" id="UP001187734">
    <property type="component" value="Unassembled WGS sequence"/>
</dbReference>
<dbReference type="InterPro" id="IPR056884">
    <property type="entry name" value="NPHP3-like_N"/>
</dbReference>
<accession>A0AAE8MCZ6</accession>
<keyword evidence="4" id="KW-1185">Reference proteome</keyword>
<dbReference type="InterPro" id="IPR002110">
    <property type="entry name" value="Ankyrin_rpt"/>
</dbReference>
<evidence type="ECO:0000313" key="3">
    <source>
        <dbReference type="EMBL" id="SPJ80179.1"/>
    </source>
</evidence>
<name>A0AAE8MCZ6_9HYPO</name>
<dbReference type="PANTHER" id="PTHR10039">
    <property type="entry name" value="AMELOGENIN"/>
    <property type="match status" value="1"/>
</dbReference>
<sequence length="1121" mass="128565">MDQFGKVIEVFLNANEILCFVWVTSTYIDSFDKLLNAYSEIGNALPGLQQYSASFESYQPLSSVLEDYYSDILNFHRVALSVFARPKWKSIFKAAWKTFETELGPIITSLASRRALLESEKASASLYEINNIREKISSVYQEQQCQARIHRDERHRTYMREIKVKLQSPEYQINQEISTENRGESQSGQWIFKHSKFEPWYDSSTLGSMVLYINGIPGAGKTTLMSTIIERLLREKRLSGSGTSVVYFYFKHSSKTRQSGQLFDDISDIEGENLRKTERLQHLVKEAPETSRISFLVVDGLDECPKEETEQTVKWLLSILEEQSAGSTLRIIFSGQRDGVLDRLLKSYPSISLDVSTTPAHTQDINHYCAKFCTRIQEEFDMSPELQHEILRKVIEGARDMFLYARVVLHNLMNQATLSDLRKELQPGTFPKGIEDAYTRVVTRVLEGPVPRQKRILQLLGLIVAAQRPLRWREIQGFFCIDSTLGEIDYENKRLRKSCKDLCGALVDVHRDTNESSVSEDLIRIVHPTAKSYLIQKHIINLSLEHARLSRFCSEYLTSRPFKAGIGYEQNWYHHAGYFIEVFDKLDISTNNSSFKSLRALLVSFLAQVPDTVHSPELEFTYTIELYKTLAKDDRERNSQIEMELRATLIRQQISRLYQNESISFEGAIGQLYEPKLTLKCHKSWCSYFTGGFYTTEEQHAHLARHERLFYCPQEGCFASSLGFASESLLEKHRTAWHRMKSDPAQFPKRSRKTYGNLHAAVVSGDIDAVEFGLVSQSLTAEPNTEEFKTSLLYTARKGDTAMCRLLMSHAAIDTSSILFREVLVAATVKGNLETVKLFGPQLGDGIGRECGRHVFLRACDTGHLATAKFLYDTCGCENHLNPRVFHYCVLKNDMGMLKYLLENGFANFNDPDLIMGKILRYDPIDNRIFELFLDTGRARPCLEHVSLAIERGAIKPVEMLLSYGVKFDDIEQIKLVYQAFAAGSKNLMALITNTTPVFNLPPLLLFEPLFDLENIWQRPAVHKLAGCFFSQVVQDKVNQLAKKAVEVALKKQKDFNRRRLHQELDDPTIAEFQSQGKDILECFYRHQAFRLLQPTHADILHREFKRMGRDRAMAYLIDKT</sequence>
<dbReference type="InterPro" id="IPR036770">
    <property type="entry name" value="Ankyrin_rpt-contain_sf"/>
</dbReference>
<dbReference type="PROSITE" id="PS50837">
    <property type="entry name" value="NACHT"/>
    <property type="match status" value="1"/>
</dbReference>
<evidence type="ECO:0000259" key="2">
    <source>
        <dbReference type="PROSITE" id="PS50837"/>
    </source>
</evidence>
<reference evidence="3" key="1">
    <citation type="submission" date="2018-03" db="EMBL/GenBank/DDBJ databases">
        <authorList>
            <person name="Guldener U."/>
        </authorList>
    </citation>
    <scope>NUCLEOTIDE SEQUENCE</scope>
</reference>
<dbReference type="SUPFAM" id="SSF52540">
    <property type="entry name" value="P-loop containing nucleoside triphosphate hydrolases"/>
    <property type="match status" value="1"/>
</dbReference>
<comment type="caution">
    <text evidence="3">The sequence shown here is derived from an EMBL/GenBank/DDBJ whole genome shotgun (WGS) entry which is preliminary data.</text>
</comment>
<proteinExistence type="predicted"/>
<protein>
    <recommendedName>
        <fullName evidence="2">NACHT domain-containing protein</fullName>
    </recommendedName>
</protein>
<gene>
    <name evidence="3" type="ORF">FTOL_08571</name>
</gene>
<dbReference type="PANTHER" id="PTHR10039:SF14">
    <property type="entry name" value="NACHT DOMAIN-CONTAINING PROTEIN"/>
    <property type="match status" value="1"/>
</dbReference>
<keyword evidence="1" id="KW-0677">Repeat</keyword>
<evidence type="ECO:0000256" key="1">
    <source>
        <dbReference type="ARBA" id="ARBA00022737"/>
    </source>
</evidence>
<dbReference type="InterPro" id="IPR027417">
    <property type="entry name" value="P-loop_NTPase"/>
</dbReference>
<dbReference type="Gene3D" id="1.25.40.20">
    <property type="entry name" value="Ankyrin repeat-containing domain"/>
    <property type="match status" value="1"/>
</dbReference>
<feature type="domain" description="NACHT" evidence="2">
    <location>
        <begin position="209"/>
        <end position="342"/>
    </location>
</feature>
<dbReference type="SMART" id="SM00248">
    <property type="entry name" value="ANK"/>
    <property type="match status" value="4"/>
</dbReference>
<evidence type="ECO:0000313" key="4">
    <source>
        <dbReference type="Proteomes" id="UP001187734"/>
    </source>
</evidence>
<organism evidence="3 4">
    <name type="scientific">Fusarium torulosum</name>
    <dbReference type="NCBI Taxonomy" id="33205"/>
    <lineage>
        <taxon>Eukaryota</taxon>
        <taxon>Fungi</taxon>
        <taxon>Dikarya</taxon>
        <taxon>Ascomycota</taxon>
        <taxon>Pezizomycotina</taxon>
        <taxon>Sordariomycetes</taxon>
        <taxon>Hypocreomycetidae</taxon>
        <taxon>Hypocreales</taxon>
        <taxon>Nectriaceae</taxon>
        <taxon>Fusarium</taxon>
    </lineage>
</organism>
<dbReference type="EMBL" id="ONZP01000303">
    <property type="protein sequence ID" value="SPJ80179.1"/>
    <property type="molecule type" value="Genomic_DNA"/>
</dbReference>
<dbReference type="SUPFAM" id="SSF48403">
    <property type="entry name" value="Ankyrin repeat"/>
    <property type="match status" value="1"/>
</dbReference>
<dbReference type="Gene3D" id="3.40.50.300">
    <property type="entry name" value="P-loop containing nucleotide triphosphate hydrolases"/>
    <property type="match status" value="1"/>
</dbReference>
<dbReference type="AlphaFoldDB" id="A0AAE8MCZ6"/>